<dbReference type="Gene3D" id="1.10.10.10">
    <property type="entry name" value="Winged helix-like DNA-binding domain superfamily/Winged helix DNA-binding domain"/>
    <property type="match status" value="1"/>
</dbReference>
<dbReference type="EMBL" id="BAHD01000029">
    <property type="protein sequence ID" value="GAB95926.1"/>
    <property type="molecule type" value="Genomic_DNA"/>
</dbReference>
<keyword evidence="3" id="KW-0238">DNA-binding</keyword>
<evidence type="ECO:0000313" key="6">
    <source>
        <dbReference type="EMBL" id="GAB95926.1"/>
    </source>
</evidence>
<dbReference type="InterPro" id="IPR000835">
    <property type="entry name" value="HTH_MarR-typ"/>
</dbReference>
<dbReference type="InterPro" id="IPR051054">
    <property type="entry name" value="SorC_transcr_regulators"/>
</dbReference>
<dbReference type="InterPro" id="IPR036388">
    <property type="entry name" value="WH-like_DNA-bd_sf"/>
</dbReference>
<name>K6WQ37_9MICO</name>
<evidence type="ECO:0000256" key="3">
    <source>
        <dbReference type="ARBA" id="ARBA00023125"/>
    </source>
</evidence>
<evidence type="ECO:0000259" key="5">
    <source>
        <dbReference type="PROSITE" id="PS50943"/>
    </source>
</evidence>
<dbReference type="PANTHER" id="PTHR34294">
    <property type="entry name" value="TRANSCRIPTIONAL REGULATOR-RELATED"/>
    <property type="match status" value="1"/>
</dbReference>
<evidence type="ECO:0000313" key="7">
    <source>
        <dbReference type="Proteomes" id="UP000008366"/>
    </source>
</evidence>
<sequence length="319" mass="34922">MEPRQEQALDAAKLYYLGGLSQGDVARRLGVSRPTVSKLIQTAKDLRYVTIDVHDPREVTSDLGDQLAERFGLEEVRVASGPADPVGPLEELGRVGAGLLEDLVRDGELLGLSWGETMWAVGRHLQPTTRDDVEIVELKGGVPLQPKRTREYETMSLFCAAFNAYPRTLHLPVYLERVETMRALEAERQVQAVLQLGRRTSMAAFTVGPIALDATLFTLDYFSPAEREHLLRRAAGDICSRFYDDTGQICLPDLDARTVAVPLADLRRTERRVCIAGGRSKVRALAVALAAGYVTHLATDAAAAQGVLEYSARHGLGEG</sequence>
<dbReference type="SUPFAM" id="SSF100950">
    <property type="entry name" value="NagB/RpiA/CoA transferase-like"/>
    <property type="match status" value="1"/>
</dbReference>
<organism evidence="6 7">
    <name type="scientific">Kineosphaera limosa NBRC 100340</name>
    <dbReference type="NCBI Taxonomy" id="1184609"/>
    <lineage>
        <taxon>Bacteria</taxon>
        <taxon>Bacillati</taxon>
        <taxon>Actinomycetota</taxon>
        <taxon>Actinomycetes</taxon>
        <taxon>Micrococcales</taxon>
        <taxon>Dermatophilaceae</taxon>
        <taxon>Kineosphaera</taxon>
    </lineage>
</organism>
<comment type="caution">
    <text evidence="6">The sequence shown here is derived from an EMBL/GenBank/DDBJ whole genome shotgun (WGS) entry which is preliminary data.</text>
</comment>
<keyword evidence="7" id="KW-1185">Reference proteome</keyword>
<dbReference type="eggNOG" id="COG2390">
    <property type="taxonomic scope" value="Bacteria"/>
</dbReference>
<comment type="similarity">
    <text evidence="1">Belongs to the SorC transcriptional regulatory family.</text>
</comment>
<accession>K6WQ37</accession>
<protein>
    <submittedName>
        <fullName evidence="6">Deoxyribonucleoside regulator</fullName>
    </submittedName>
</protein>
<dbReference type="PANTHER" id="PTHR34294:SF1">
    <property type="entry name" value="TRANSCRIPTIONAL REGULATOR LSRR"/>
    <property type="match status" value="1"/>
</dbReference>
<dbReference type="GO" id="GO:0030246">
    <property type="term" value="F:carbohydrate binding"/>
    <property type="evidence" value="ECO:0007669"/>
    <property type="project" value="InterPro"/>
</dbReference>
<dbReference type="Pfam" id="PF12802">
    <property type="entry name" value="MarR_2"/>
    <property type="match status" value="1"/>
</dbReference>
<dbReference type="Gene3D" id="3.40.50.1360">
    <property type="match status" value="1"/>
</dbReference>
<evidence type="ECO:0000256" key="2">
    <source>
        <dbReference type="ARBA" id="ARBA00023015"/>
    </source>
</evidence>
<keyword evidence="4" id="KW-0804">Transcription</keyword>
<dbReference type="PROSITE" id="PS50943">
    <property type="entry name" value="HTH_CROC1"/>
    <property type="match status" value="1"/>
</dbReference>
<keyword evidence="2" id="KW-0805">Transcription regulation</keyword>
<dbReference type="GO" id="GO:0003700">
    <property type="term" value="F:DNA-binding transcription factor activity"/>
    <property type="evidence" value="ECO:0007669"/>
    <property type="project" value="InterPro"/>
</dbReference>
<dbReference type="InterPro" id="IPR007324">
    <property type="entry name" value="Sugar-bd_dom_put"/>
</dbReference>
<feature type="domain" description="HTH cro/C1-type" evidence="5">
    <location>
        <begin position="19"/>
        <end position="39"/>
    </location>
</feature>
<dbReference type="InterPro" id="IPR001387">
    <property type="entry name" value="Cro/C1-type_HTH"/>
</dbReference>
<dbReference type="AlphaFoldDB" id="K6WQ37"/>
<evidence type="ECO:0000256" key="4">
    <source>
        <dbReference type="ARBA" id="ARBA00023163"/>
    </source>
</evidence>
<evidence type="ECO:0000256" key="1">
    <source>
        <dbReference type="ARBA" id="ARBA00010466"/>
    </source>
</evidence>
<dbReference type="STRING" id="1184609.KILIM_029_00360"/>
<dbReference type="GO" id="GO:0003677">
    <property type="term" value="F:DNA binding"/>
    <property type="evidence" value="ECO:0007669"/>
    <property type="project" value="UniProtKB-KW"/>
</dbReference>
<dbReference type="OrthoDB" id="186585at2"/>
<dbReference type="InterPro" id="IPR037171">
    <property type="entry name" value="NagB/RpiA_transferase-like"/>
</dbReference>
<gene>
    <name evidence="6" type="primary">deoR</name>
    <name evidence="6" type="ORF">KILIM_029_00360</name>
</gene>
<dbReference type="CDD" id="cd00093">
    <property type="entry name" value="HTH_XRE"/>
    <property type="match status" value="1"/>
</dbReference>
<reference evidence="6 7" key="1">
    <citation type="submission" date="2012-08" db="EMBL/GenBank/DDBJ databases">
        <title>Whole genome shotgun sequence of Kineosphaera limosa NBRC 100340.</title>
        <authorList>
            <person name="Yoshida I."/>
            <person name="Isaki S."/>
            <person name="Hosoyama A."/>
            <person name="Tsuchikane K."/>
            <person name="Katsumata H."/>
            <person name="Ando Y."/>
            <person name="Ohji S."/>
            <person name="Hamada M."/>
            <person name="Tamura T."/>
            <person name="Yamazoe A."/>
            <person name="Yamazaki S."/>
            <person name="Fujita N."/>
        </authorList>
    </citation>
    <scope>NUCLEOTIDE SEQUENCE [LARGE SCALE GENOMIC DNA]</scope>
    <source>
        <strain evidence="6 7">NBRC 100340</strain>
    </source>
</reference>
<dbReference type="Proteomes" id="UP000008366">
    <property type="component" value="Unassembled WGS sequence"/>
</dbReference>
<dbReference type="Pfam" id="PF04198">
    <property type="entry name" value="Sugar-bind"/>
    <property type="match status" value="1"/>
</dbReference>
<proteinExistence type="inferred from homology"/>